<proteinExistence type="predicted"/>
<evidence type="ECO:0008006" key="6">
    <source>
        <dbReference type="Google" id="ProtNLM"/>
    </source>
</evidence>
<evidence type="ECO:0000313" key="5">
    <source>
        <dbReference type="Proteomes" id="UP000236649"/>
    </source>
</evidence>
<gene>
    <name evidence="2" type="ORF">C2L64_31065</name>
    <name evidence="3" type="ORF">WQE_28206</name>
</gene>
<protein>
    <recommendedName>
        <fullName evidence="6">Lipoprotein</fullName>
    </recommendedName>
</protein>
<evidence type="ECO:0000313" key="3">
    <source>
        <dbReference type="EMBL" id="EIM97610.1"/>
    </source>
</evidence>
<evidence type="ECO:0000313" key="2">
    <source>
        <dbReference type="EMBL" id="AUT72575.1"/>
    </source>
</evidence>
<reference evidence="2 5" key="2">
    <citation type="submission" date="2018-01" db="EMBL/GenBank/DDBJ databases">
        <title>Species boundaries and ecological features among Paraburkholderia terrae DSMZ17804T, P. hospita DSMZ17164T and P. caribensis DSMZ13236T.</title>
        <authorList>
            <person name="Pratama A.A."/>
        </authorList>
    </citation>
    <scope>NUCLEOTIDE SEQUENCE [LARGE SCALE GENOMIC DNA]</scope>
    <source>
        <strain evidence="2 5">DSM 17164</strain>
    </source>
</reference>
<evidence type="ECO:0000313" key="4">
    <source>
        <dbReference type="Proteomes" id="UP000004980"/>
    </source>
</evidence>
<dbReference type="EMBL" id="CP026106">
    <property type="protein sequence ID" value="AUT72575.1"/>
    <property type="molecule type" value="Genomic_DNA"/>
</dbReference>
<dbReference type="AlphaFoldDB" id="A0AAN1JEJ2"/>
<dbReference type="EMBL" id="AKAU01000147">
    <property type="protein sequence ID" value="EIM97610.1"/>
    <property type="molecule type" value="Genomic_DNA"/>
</dbReference>
<accession>A0AAN1JEJ2</accession>
<feature type="signal peptide" evidence="1">
    <location>
        <begin position="1"/>
        <end position="24"/>
    </location>
</feature>
<dbReference type="Proteomes" id="UP000236649">
    <property type="component" value="Chromosome 2"/>
</dbReference>
<reference evidence="3 4" key="1">
    <citation type="journal article" date="2012" name="J. Bacteriol.">
        <title>Draft Genome Sequence of the Soil Bacterium Burkholderia terrae Strain BS001, Which Interacts with Fungal Surface Structures.</title>
        <authorList>
            <person name="Nazir R."/>
            <person name="Hansen M.A."/>
            <person name="Sorensen S."/>
            <person name="van Elsas J.D."/>
        </authorList>
    </citation>
    <scope>NUCLEOTIDE SEQUENCE [LARGE SCALE GENOMIC DNA]</scope>
    <source>
        <strain evidence="3 4">BS001</strain>
    </source>
</reference>
<sequence length="151" mass="16104">MARMNIALCLALVGLALLAACATASREAAFRAEEVELFRARQETSIACTTAPACDDAWARTRAFIQAHSATRIVQADDAVIQTAFPHAFGFVYLAASKDADGNGGAAIRLKAMCRGMYDSDGNAGPLYSTCAKSIISVEARFRAWLQRPGN</sequence>
<name>A0AAN1JEJ2_9BURK</name>
<dbReference type="GeneID" id="55532747"/>
<dbReference type="RefSeq" id="WP_007587068.1">
    <property type="nucleotide sequence ID" value="NZ_AKAU01000147.1"/>
</dbReference>
<evidence type="ECO:0000256" key="1">
    <source>
        <dbReference type="SAM" id="SignalP"/>
    </source>
</evidence>
<dbReference type="Proteomes" id="UP000004980">
    <property type="component" value="Unassembled WGS sequence"/>
</dbReference>
<feature type="chain" id="PRO_5042945130" description="Lipoprotein" evidence="1">
    <location>
        <begin position="25"/>
        <end position="151"/>
    </location>
</feature>
<keyword evidence="1" id="KW-0732">Signal</keyword>
<keyword evidence="4" id="KW-1185">Reference proteome</keyword>
<dbReference type="KEGG" id="phs:C2L64_31065"/>
<organism evidence="2 5">
    <name type="scientific">Paraburkholderia hospita</name>
    <dbReference type="NCBI Taxonomy" id="169430"/>
    <lineage>
        <taxon>Bacteria</taxon>
        <taxon>Pseudomonadati</taxon>
        <taxon>Pseudomonadota</taxon>
        <taxon>Betaproteobacteria</taxon>
        <taxon>Burkholderiales</taxon>
        <taxon>Burkholderiaceae</taxon>
        <taxon>Paraburkholderia</taxon>
    </lineage>
</organism>
<dbReference type="PROSITE" id="PS51257">
    <property type="entry name" value="PROKAR_LIPOPROTEIN"/>
    <property type="match status" value="1"/>
</dbReference>